<dbReference type="PROSITE" id="PS50110">
    <property type="entry name" value="RESPONSE_REGULATORY"/>
    <property type="match status" value="1"/>
</dbReference>
<keyword evidence="1 8" id="KW-0597">Phosphoprotein</keyword>
<evidence type="ECO:0000256" key="8">
    <source>
        <dbReference type="PROSITE-ProRule" id="PRU00169"/>
    </source>
</evidence>
<dbReference type="PANTHER" id="PTHR32071:SF17">
    <property type="entry name" value="TRANSCRIPTIONAL REGULATOR (NTRC FAMILY)"/>
    <property type="match status" value="1"/>
</dbReference>
<sequence length="462" mass="51021">MAHEILIVDDEDDIREQIAGILEDEGYQTRTAGSGEAALEAVAARLPSLVILDVWLTGSAYDGLQVLDLLKRDHPALQIVMISGHGTVDMAVNATKKGAYDFIAKPFQTDVLLHTIERALNDIKLKRENEALKTLTGGAEAELIGISNAMQEVRKTIDRVANTDSRVMITGPAGAGKSAVARLIHKRSQRDDGPFVVLNCATLDEDNFEAALFGREPNGETARMVGLLEQAHMGTLLLDEVADMPPAVQGKIVRVLHSQRFQRLGGSHWVDVNVRVLATTNRDLQEAMQAGQFREDLYYRLNVVPLTIPPLENRRDDIPLLAEHLMLRSAKSKGRAAQPLSAEAVTALQAHDWPGNVWELANVVERLLLSSQVGEMIKADSVAKAIGEDGVDVLRWERAQEVMNQPLREAREAFEREYLLFHLTRFGGNISRTAEFVEMDRAALHRKLKGLGVHNVLRGGKE</sequence>
<dbReference type="InterPro" id="IPR027417">
    <property type="entry name" value="P-loop_NTPase"/>
</dbReference>
<evidence type="ECO:0000259" key="9">
    <source>
        <dbReference type="PROSITE" id="PS50045"/>
    </source>
</evidence>
<dbReference type="PANTHER" id="PTHR32071">
    <property type="entry name" value="TRANSCRIPTIONAL REGULATORY PROTEIN"/>
    <property type="match status" value="1"/>
</dbReference>
<accession>A0A3S2Y619</accession>
<keyword evidence="2" id="KW-0547">Nucleotide-binding</keyword>
<dbReference type="Gene3D" id="3.40.50.300">
    <property type="entry name" value="P-loop containing nucleotide triphosphate hydrolases"/>
    <property type="match status" value="1"/>
</dbReference>
<dbReference type="FunFam" id="3.40.50.300:FF:000006">
    <property type="entry name" value="DNA-binding transcriptional regulator NtrC"/>
    <property type="match status" value="1"/>
</dbReference>
<dbReference type="Proteomes" id="UP000287447">
    <property type="component" value="Unassembled WGS sequence"/>
</dbReference>
<dbReference type="SUPFAM" id="SSF46689">
    <property type="entry name" value="Homeodomain-like"/>
    <property type="match status" value="1"/>
</dbReference>
<keyword evidence="5" id="KW-0805">Transcription regulation</keyword>
<evidence type="ECO:0000313" key="12">
    <source>
        <dbReference type="Proteomes" id="UP000287447"/>
    </source>
</evidence>
<dbReference type="FunFam" id="3.40.50.2300:FF:000018">
    <property type="entry name" value="DNA-binding transcriptional regulator NtrC"/>
    <property type="match status" value="1"/>
</dbReference>
<dbReference type="InterPro" id="IPR002197">
    <property type="entry name" value="HTH_Fis"/>
</dbReference>
<dbReference type="SUPFAM" id="SSF52540">
    <property type="entry name" value="P-loop containing nucleoside triphosphate hydrolases"/>
    <property type="match status" value="1"/>
</dbReference>
<dbReference type="OrthoDB" id="9770562at2"/>
<evidence type="ECO:0000256" key="7">
    <source>
        <dbReference type="ARBA" id="ARBA00023163"/>
    </source>
</evidence>
<proteinExistence type="predicted"/>
<dbReference type="CDD" id="cd00009">
    <property type="entry name" value="AAA"/>
    <property type="match status" value="1"/>
</dbReference>
<dbReference type="RefSeq" id="WP_127764737.1">
    <property type="nucleotide sequence ID" value="NZ_SADE01000001.1"/>
</dbReference>
<feature type="modified residue" description="4-aspartylphosphate" evidence="8">
    <location>
        <position position="53"/>
    </location>
</feature>
<dbReference type="FunFam" id="1.10.10.60:FF:000165">
    <property type="entry name" value="Two-component system nitrogen regulation response regulator NtrX"/>
    <property type="match status" value="1"/>
</dbReference>
<keyword evidence="12" id="KW-1185">Reference proteome</keyword>
<dbReference type="InterPro" id="IPR003593">
    <property type="entry name" value="AAA+_ATPase"/>
</dbReference>
<dbReference type="Gene3D" id="1.10.8.60">
    <property type="match status" value="1"/>
</dbReference>
<dbReference type="InterPro" id="IPR009057">
    <property type="entry name" value="Homeodomain-like_sf"/>
</dbReference>
<dbReference type="InterPro" id="IPR058031">
    <property type="entry name" value="AAA_lid_NorR"/>
</dbReference>
<dbReference type="InterPro" id="IPR011006">
    <property type="entry name" value="CheY-like_superfamily"/>
</dbReference>
<gene>
    <name evidence="11" type="ORF">EOI86_09035</name>
</gene>
<feature type="domain" description="Response regulatory" evidence="10">
    <location>
        <begin position="4"/>
        <end position="120"/>
    </location>
</feature>
<dbReference type="SMART" id="SM00382">
    <property type="entry name" value="AAA"/>
    <property type="match status" value="1"/>
</dbReference>
<dbReference type="InterPro" id="IPR001789">
    <property type="entry name" value="Sig_transdc_resp-reg_receiver"/>
</dbReference>
<evidence type="ECO:0000256" key="1">
    <source>
        <dbReference type="ARBA" id="ARBA00022553"/>
    </source>
</evidence>
<keyword evidence="4" id="KW-0902">Two-component regulatory system</keyword>
<dbReference type="EMBL" id="SADE01000001">
    <property type="protein sequence ID" value="RVU39366.1"/>
    <property type="molecule type" value="Genomic_DNA"/>
</dbReference>
<evidence type="ECO:0000256" key="2">
    <source>
        <dbReference type="ARBA" id="ARBA00022741"/>
    </source>
</evidence>
<dbReference type="PROSITE" id="PS50045">
    <property type="entry name" value="SIGMA54_INTERACT_4"/>
    <property type="match status" value="1"/>
</dbReference>
<organism evidence="11 12">
    <name type="scientific">Hwanghaeella grinnelliae</name>
    <dbReference type="NCBI Taxonomy" id="2500179"/>
    <lineage>
        <taxon>Bacteria</taxon>
        <taxon>Pseudomonadati</taxon>
        <taxon>Pseudomonadota</taxon>
        <taxon>Alphaproteobacteria</taxon>
        <taxon>Rhodospirillales</taxon>
        <taxon>Rhodospirillaceae</taxon>
        <taxon>Hwanghaeella</taxon>
    </lineage>
</organism>
<dbReference type="Pfam" id="PF02954">
    <property type="entry name" value="HTH_8"/>
    <property type="match status" value="1"/>
</dbReference>
<dbReference type="Gene3D" id="3.40.50.2300">
    <property type="match status" value="1"/>
</dbReference>
<dbReference type="GO" id="GO:0043565">
    <property type="term" value="F:sequence-specific DNA binding"/>
    <property type="evidence" value="ECO:0007669"/>
    <property type="project" value="InterPro"/>
</dbReference>
<protein>
    <submittedName>
        <fullName evidence="11">Sigma-54-dependent Fis family transcriptional regulator</fullName>
    </submittedName>
</protein>
<dbReference type="Pfam" id="PF25601">
    <property type="entry name" value="AAA_lid_14"/>
    <property type="match status" value="1"/>
</dbReference>
<evidence type="ECO:0000256" key="6">
    <source>
        <dbReference type="ARBA" id="ARBA00023159"/>
    </source>
</evidence>
<keyword evidence="6" id="KW-0010">Activator</keyword>
<dbReference type="Pfam" id="PF00158">
    <property type="entry name" value="Sigma54_activat"/>
    <property type="match status" value="1"/>
</dbReference>
<reference evidence="12" key="1">
    <citation type="submission" date="2019-01" db="EMBL/GenBank/DDBJ databases">
        <title>Gri0909 isolated from a small marine red alga.</title>
        <authorList>
            <person name="Kim J."/>
            <person name="Jeong S.E."/>
            <person name="Jeon C.O."/>
        </authorList>
    </citation>
    <scope>NUCLEOTIDE SEQUENCE [LARGE SCALE GENOMIC DNA]</scope>
    <source>
        <strain evidence="12">Gri0909</strain>
    </source>
</reference>
<evidence type="ECO:0000256" key="3">
    <source>
        <dbReference type="ARBA" id="ARBA00022840"/>
    </source>
</evidence>
<dbReference type="SUPFAM" id="SSF52172">
    <property type="entry name" value="CheY-like"/>
    <property type="match status" value="1"/>
</dbReference>
<dbReference type="GO" id="GO:0005524">
    <property type="term" value="F:ATP binding"/>
    <property type="evidence" value="ECO:0007669"/>
    <property type="project" value="UniProtKB-KW"/>
</dbReference>
<dbReference type="GO" id="GO:0006355">
    <property type="term" value="P:regulation of DNA-templated transcription"/>
    <property type="evidence" value="ECO:0007669"/>
    <property type="project" value="InterPro"/>
</dbReference>
<dbReference type="Pfam" id="PF00072">
    <property type="entry name" value="Response_reg"/>
    <property type="match status" value="1"/>
</dbReference>
<dbReference type="AlphaFoldDB" id="A0A3S2Y619"/>
<dbReference type="SMART" id="SM00448">
    <property type="entry name" value="REC"/>
    <property type="match status" value="1"/>
</dbReference>
<dbReference type="Gene3D" id="1.10.10.60">
    <property type="entry name" value="Homeodomain-like"/>
    <property type="match status" value="1"/>
</dbReference>
<comment type="caution">
    <text evidence="11">The sequence shown here is derived from an EMBL/GenBank/DDBJ whole genome shotgun (WGS) entry which is preliminary data.</text>
</comment>
<keyword evidence="3" id="KW-0067">ATP-binding</keyword>
<name>A0A3S2Y619_9PROT</name>
<dbReference type="GO" id="GO:0000160">
    <property type="term" value="P:phosphorelay signal transduction system"/>
    <property type="evidence" value="ECO:0007669"/>
    <property type="project" value="UniProtKB-KW"/>
</dbReference>
<evidence type="ECO:0000256" key="4">
    <source>
        <dbReference type="ARBA" id="ARBA00023012"/>
    </source>
</evidence>
<dbReference type="CDD" id="cd17550">
    <property type="entry name" value="REC_NtrX-like"/>
    <property type="match status" value="1"/>
</dbReference>
<evidence type="ECO:0000313" key="11">
    <source>
        <dbReference type="EMBL" id="RVU39366.1"/>
    </source>
</evidence>
<feature type="domain" description="Sigma-54 factor interaction" evidence="9">
    <location>
        <begin position="143"/>
        <end position="369"/>
    </location>
</feature>
<keyword evidence="7" id="KW-0804">Transcription</keyword>
<dbReference type="InterPro" id="IPR002078">
    <property type="entry name" value="Sigma_54_int"/>
</dbReference>
<evidence type="ECO:0000259" key="10">
    <source>
        <dbReference type="PROSITE" id="PS50110"/>
    </source>
</evidence>
<evidence type="ECO:0000256" key="5">
    <source>
        <dbReference type="ARBA" id="ARBA00023015"/>
    </source>
</evidence>